<evidence type="ECO:0000313" key="5">
    <source>
        <dbReference type="Proteomes" id="UP001164746"/>
    </source>
</evidence>
<sequence>MFSRFLSLFNRGMRAYKVQDVKRGKRVGVTAKTFQELVNKGCEKLELDPKTITIVLEDDGTLVDSNTFFQKLPAQTVLVFLKPGETWGGAGALIHDALSQLYNMSRKTEIADQIKDLLAGEGSPEKAKEQIEKESKDSEAREMLSETLEQMMNRLKKNDYHGAYFDRTAKSGDRMCDKKGWFQCEGPFDSERCESFHTINPYASRGYRQLFGLWNLDHVIEKSREILPTLLQASKERKKHEQINWEHVYKLLFTRANLKLVQI</sequence>
<organism evidence="4 5">
    <name type="scientific">Mya arenaria</name>
    <name type="common">Soft-shell clam</name>
    <dbReference type="NCBI Taxonomy" id="6604"/>
    <lineage>
        <taxon>Eukaryota</taxon>
        <taxon>Metazoa</taxon>
        <taxon>Spiralia</taxon>
        <taxon>Lophotrochozoa</taxon>
        <taxon>Mollusca</taxon>
        <taxon>Bivalvia</taxon>
        <taxon>Autobranchia</taxon>
        <taxon>Heteroconchia</taxon>
        <taxon>Euheterodonta</taxon>
        <taxon>Imparidentia</taxon>
        <taxon>Neoheterodontei</taxon>
        <taxon>Myida</taxon>
        <taxon>Myoidea</taxon>
        <taxon>Myidae</taxon>
        <taxon>Mya</taxon>
    </lineage>
</organism>
<dbReference type="InterPro" id="IPR003508">
    <property type="entry name" value="CIDE-N_dom"/>
</dbReference>
<accession>A0ABY7F5R0</accession>
<dbReference type="InterPro" id="IPR044925">
    <property type="entry name" value="His-Me_finger_sf"/>
</dbReference>
<dbReference type="SUPFAM" id="SSF54277">
    <property type="entry name" value="CAD &amp; PB1 domains"/>
    <property type="match status" value="1"/>
</dbReference>
<evidence type="ECO:0000256" key="1">
    <source>
        <dbReference type="ARBA" id="ARBA00022703"/>
    </source>
</evidence>
<dbReference type="PANTHER" id="PTHR13067:SF2">
    <property type="entry name" value="CASPASE-ACTIVATED DNASE"/>
    <property type="match status" value="1"/>
</dbReference>
<dbReference type="Pfam" id="PF02017">
    <property type="entry name" value="CIDE-N"/>
    <property type="match status" value="1"/>
</dbReference>
<dbReference type="CDD" id="cd01615">
    <property type="entry name" value="CIDE_N"/>
    <property type="match status" value="1"/>
</dbReference>
<dbReference type="SUPFAM" id="SSF54060">
    <property type="entry name" value="His-Me finger endonucleases"/>
    <property type="match status" value="1"/>
</dbReference>
<proteinExistence type="predicted"/>
<evidence type="ECO:0000313" key="4">
    <source>
        <dbReference type="EMBL" id="WAR14651.1"/>
    </source>
</evidence>
<keyword evidence="1 2" id="KW-0053">Apoptosis</keyword>
<reference evidence="4" key="1">
    <citation type="submission" date="2022-11" db="EMBL/GenBank/DDBJ databases">
        <title>Centuries of genome instability and evolution in soft-shell clam transmissible cancer (bioRxiv).</title>
        <authorList>
            <person name="Hart S.F.M."/>
            <person name="Yonemitsu M.A."/>
            <person name="Giersch R.M."/>
            <person name="Beal B.F."/>
            <person name="Arriagada G."/>
            <person name="Davis B.W."/>
            <person name="Ostrander E.A."/>
            <person name="Goff S.P."/>
            <person name="Metzger M.J."/>
        </authorList>
    </citation>
    <scope>NUCLEOTIDE SEQUENCE</scope>
    <source>
        <strain evidence="4">MELC-2E11</strain>
        <tissue evidence="4">Siphon/mantle</tissue>
    </source>
</reference>
<feature type="domain" description="CIDE-N" evidence="3">
    <location>
        <begin position="12"/>
        <end position="89"/>
    </location>
</feature>
<dbReference type="Proteomes" id="UP001164746">
    <property type="component" value="Chromosome 9"/>
</dbReference>
<name>A0ABY7F5R0_MYAAR</name>
<dbReference type="InterPro" id="IPR015311">
    <property type="entry name" value="DFF40_C"/>
</dbReference>
<dbReference type="Gene3D" id="3.10.20.10">
    <property type="match status" value="1"/>
</dbReference>
<evidence type="ECO:0000256" key="2">
    <source>
        <dbReference type="PROSITE-ProRule" id="PRU00447"/>
    </source>
</evidence>
<evidence type="ECO:0000259" key="3">
    <source>
        <dbReference type="PROSITE" id="PS51135"/>
    </source>
</evidence>
<dbReference type="EMBL" id="CP111020">
    <property type="protein sequence ID" value="WAR14651.1"/>
    <property type="molecule type" value="Genomic_DNA"/>
</dbReference>
<dbReference type="Pfam" id="PF09230">
    <property type="entry name" value="DFF40"/>
    <property type="match status" value="1"/>
</dbReference>
<dbReference type="PROSITE" id="PS51135">
    <property type="entry name" value="CIDE_N"/>
    <property type="match status" value="1"/>
</dbReference>
<dbReference type="PANTHER" id="PTHR13067">
    <property type="entry name" value="CASPASE-ACTIVATED DNASE"/>
    <property type="match status" value="1"/>
</dbReference>
<dbReference type="SMART" id="SM00266">
    <property type="entry name" value="CAD"/>
    <property type="match status" value="1"/>
</dbReference>
<protein>
    <submittedName>
        <fullName evidence="4">DFFB-like protein</fullName>
    </submittedName>
</protein>
<gene>
    <name evidence="4" type="ORF">MAR_004756</name>
</gene>
<dbReference type="InterPro" id="IPR039729">
    <property type="entry name" value="DFF40"/>
</dbReference>
<keyword evidence="5" id="KW-1185">Reference proteome</keyword>